<feature type="region of interest" description="Disordered" evidence="1">
    <location>
        <begin position="1"/>
        <end position="27"/>
    </location>
</feature>
<dbReference type="WBParaSite" id="HNAJ_0000319401-mRNA-1">
    <property type="protein sequence ID" value="HNAJ_0000319401-mRNA-1"/>
    <property type="gene ID" value="HNAJ_0000319401"/>
</dbReference>
<keyword evidence="3" id="KW-1185">Reference proteome</keyword>
<proteinExistence type="predicted"/>
<sequence>MSLFIDDGHNSQATSQTSQDVKPAESHLETLQTEKVLKGIPSTETARIIIRQQHKHLLQCLQIATLQSSAAIGLFDPSQTSASGRRKKISGRRMTLAVATRGSFSPFFSFGSQARQATAKIGGTGGNSNSRRTRPFSLYERQSRQQPGEHGPHRTLSRLRSRHHPSLSRGSGDYDSQIDQIEKGLGGDQVENETNIQAERTPSFNHVYPHSHRNREQPHRTQFMDDVAEISIEE</sequence>
<reference evidence="2 3" key="2">
    <citation type="submission" date="2018-11" db="EMBL/GenBank/DDBJ databases">
        <authorList>
            <consortium name="Pathogen Informatics"/>
        </authorList>
    </citation>
    <scope>NUCLEOTIDE SEQUENCE [LARGE SCALE GENOMIC DNA]</scope>
</reference>
<dbReference type="Proteomes" id="UP000278807">
    <property type="component" value="Unassembled WGS sequence"/>
</dbReference>
<accession>A0A0R3T806</accession>
<dbReference type="EMBL" id="UZAE01001790">
    <property type="protein sequence ID" value="VDN99052.1"/>
    <property type="molecule type" value="Genomic_DNA"/>
</dbReference>
<protein>
    <submittedName>
        <fullName evidence="2 4">Uncharacterized protein</fullName>
    </submittedName>
</protein>
<organism evidence="4">
    <name type="scientific">Rodentolepis nana</name>
    <name type="common">Dwarf tapeworm</name>
    <name type="synonym">Hymenolepis nana</name>
    <dbReference type="NCBI Taxonomy" id="102285"/>
    <lineage>
        <taxon>Eukaryota</taxon>
        <taxon>Metazoa</taxon>
        <taxon>Spiralia</taxon>
        <taxon>Lophotrochozoa</taxon>
        <taxon>Platyhelminthes</taxon>
        <taxon>Cestoda</taxon>
        <taxon>Eucestoda</taxon>
        <taxon>Cyclophyllidea</taxon>
        <taxon>Hymenolepididae</taxon>
        <taxon>Rodentolepis</taxon>
    </lineage>
</organism>
<feature type="compositionally biased region" description="Polar residues" evidence="1">
    <location>
        <begin position="10"/>
        <end position="20"/>
    </location>
</feature>
<name>A0A0R3T806_RODNA</name>
<feature type="region of interest" description="Disordered" evidence="1">
    <location>
        <begin position="198"/>
        <end position="220"/>
    </location>
</feature>
<evidence type="ECO:0000313" key="2">
    <source>
        <dbReference type="EMBL" id="VDN99052.1"/>
    </source>
</evidence>
<reference evidence="4" key="1">
    <citation type="submission" date="2017-02" db="UniProtKB">
        <authorList>
            <consortium name="WormBaseParasite"/>
        </authorList>
    </citation>
    <scope>IDENTIFICATION</scope>
</reference>
<evidence type="ECO:0000313" key="4">
    <source>
        <dbReference type="WBParaSite" id="HNAJ_0000319401-mRNA-1"/>
    </source>
</evidence>
<dbReference type="AlphaFoldDB" id="A0A0R3T806"/>
<feature type="region of interest" description="Disordered" evidence="1">
    <location>
        <begin position="140"/>
        <end position="177"/>
    </location>
</feature>
<feature type="compositionally biased region" description="Basic residues" evidence="1">
    <location>
        <begin position="153"/>
        <end position="166"/>
    </location>
</feature>
<dbReference type="OrthoDB" id="10589988at2759"/>
<gene>
    <name evidence="2" type="ORF">HNAJ_LOCUS3193</name>
</gene>
<evidence type="ECO:0000256" key="1">
    <source>
        <dbReference type="SAM" id="MobiDB-lite"/>
    </source>
</evidence>
<evidence type="ECO:0000313" key="3">
    <source>
        <dbReference type="Proteomes" id="UP000278807"/>
    </source>
</evidence>